<evidence type="ECO:0000313" key="6">
    <source>
        <dbReference type="EMBL" id="QOW61093.1"/>
    </source>
</evidence>
<keyword evidence="4" id="KW-1133">Transmembrane helix</keyword>
<evidence type="ECO:0000256" key="5">
    <source>
        <dbReference type="ARBA" id="ARBA00023136"/>
    </source>
</evidence>
<gene>
    <name evidence="6" type="ORF">IFE08_01365</name>
</gene>
<dbReference type="PANTHER" id="PTHR43370">
    <property type="entry name" value="SUGAR ABC TRANSPORTER INTEGRAL MEMBRANE PROTEIN-RELATED"/>
    <property type="match status" value="1"/>
</dbReference>
<keyword evidence="3" id="KW-0812">Transmembrane</keyword>
<keyword evidence="2" id="KW-1003">Cell membrane</keyword>
<name>A0A7S6WPS9_9SPIR</name>
<dbReference type="RefSeq" id="WP_024470231.1">
    <property type="nucleotide sequence ID" value="NZ_CP045670.1"/>
</dbReference>
<organism evidence="6 7">
    <name type="scientific">Treponema pedis</name>
    <dbReference type="NCBI Taxonomy" id="409322"/>
    <lineage>
        <taxon>Bacteria</taxon>
        <taxon>Pseudomonadati</taxon>
        <taxon>Spirochaetota</taxon>
        <taxon>Spirochaetia</taxon>
        <taxon>Spirochaetales</taxon>
        <taxon>Treponemataceae</taxon>
        <taxon>Treponema</taxon>
    </lineage>
</organism>
<accession>A0A7S6WPS9</accession>
<proteinExistence type="predicted"/>
<dbReference type="Pfam" id="PF02653">
    <property type="entry name" value="BPD_transp_2"/>
    <property type="match status" value="1"/>
</dbReference>
<evidence type="ECO:0000256" key="4">
    <source>
        <dbReference type="ARBA" id="ARBA00022989"/>
    </source>
</evidence>
<comment type="subcellular location">
    <subcellularLocation>
        <location evidence="1">Cell membrane</location>
        <topology evidence="1">Multi-pass membrane protein</topology>
    </subcellularLocation>
</comment>
<dbReference type="PANTHER" id="PTHR43370:SF1">
    <property type="entry name" value="GUANOSINE ABC TRANSPORTER PERMEASE PROTEIN NUPQ"/>
    <property type="match status" value="1"/>
</dbReference>
<evidence type="ECO:0000313" key="7">
    <source>
        <dbReference type="Proteomes" id="UP000593915"/>
    </source>
</evidence>
<dbReference type="Proteomes" id="UP000593915">
    <property type="component" value="Chromosome"/>
</dbReference>
<dbReference type="GO" id="GO:0022857">
    <property type="term" value="F:transmembrane transporter activity"/>
    <property type="evidence" value="ECO:0007669"/>
    <property type="project" value="InterPro"/>
</dbReference>
<evidence type="ECO:0000256" key="3">
    <source>
        <dbReference type="ARBA" id="ARBA00022692"/>
    </source>
</evidence>
<protein>
    <submittedName>
        <fullName evidence="6">ABC transporter permease</fullName>
    </submittedName>
</protein>
<dbReference type="CDD" id="cd06580">
    <property type="entry name" value="TM_PBP1_transp_TpRbsC_like"/>
    <property type="match status" value="1"/>
</dbReference>
<sequence length="289" mass="31210">MSGLISAILKISAPLLFAVTGALITEYSGALAVFMEGAIILSAFFCTLFTIISGSQILGFIFASVLTSLILFALALFTFKTKANPFLTGLSLNLFAAGFVPWASELFLSKRGVISFEEFLSTHNFVPVNNFFPFFTALFFSVLLFLFLKFTSSGISLKYSGEAPEVLTARGENCEKYKVLSWTAAGFFSACAGAVLVFRLAAYTPNISAGRGWTALAAVFLGNKNPLFCAAAVLIFSSAEYAVNIMQGSFKIPSGILLSFPYVIALILFIISHAVKKRRLILYNADSIV</sequence>
<evidence type="ECO:0000256" key="2">
    <source>
        <dbReference type="ARBA" id="ARBA00022475"/>
    </source>
</evidence>
<keyword evidence="5" id="KW-0472">Membrane</keyword>
<reference evidence="6 7" key="1">
    <citation type="submission" date="2020-09" db="EMBL/GenBank/DDBJ databases">
        <title>Characterization of Treponema spp. from bovine digital dermatitis in Korea.</title>
        <authorList>
            <person name="Espiritu H.M."/>
            <person name="Cho Y.I."/>
            <person name="Mamuad L."/>
        </authorList>
    </citation>
    <scope>NUCLEOTIDE SEQUENCE [LARGE SCALE GENOMIC DNA]</scope>
    <source>
        <strain evidence="6 7">KS1</strain>
    </source>
</reference>
<dbReference type="InterPro" id="IPR001851">
    <property type="entry name" value="ABC_transp_permease"/>
</dbReference>
<dbReference type="EMBL" id="CP061839">
    <property type="protein sequence ID" value="QOW61093.1"/>
    <property type="molecule type" value="Genomic_DNA"/>
</dbReference>
<evidence type="ECO:0000256" key="1">
    <source>
        <dbReference type="ARBA" id="ARBA00004651"/>
    </source>
</evidence>
<dbReference type="AlphaFoldDB" id="A0A7S6WPS9"/>
<dbReference type="GO" id="GO:0005886">
    <property type="term" value="C:plasma membrane"/>
    <property type="evidence" value="ECO:0007669"/>
    <property type="project" value="UniProtKB-SubCell"/>
</dbReference>